<keyword evidence="3" id="KW-0132">Cell division</keyword>
<feature type="domain" description="Core-binding (CB)" evidence="11">
    <location>
        <begin position="3"/>
        <end position="94"/>
    </location>
</feature>
<dbReference type="Pfam" id="PF00589">
    <property type="entry name" value="Phage_integrase"/>
    <property type="match status" value="1"/>
</dbReference>
<keyword evidence="2" id="KW-0963">Cytoplasm</keyword>
<evidence type="ECO:0000256" key="7">
    <source>
        <dbReference type="ARBA" id="ARBA00023172"/>
    </source>
</evidence>
<keyword evidence="4" id="KW-0159">Chromosome partition</keyword>
<sequence>MANNLTQHKKDFLVYVEIERGRSAKTVENYDHYLERFFSWLAEDKNVSRETLQLEDLNEDKVRAFRVWLNRKNLSKQTQNYHVIALRVFLKFLAHKGIEALSSERLELAKTGAREVAFLEEDDLERLLNAPKGKDIRTLRDKAVLAMLFSTGMRVSELCSLDTENINIEKGEFAVRGKGDKIRPVFISEKPKRILKDYLEARANIIEKALFVRIPRGKSVTNFTRLTPRSIQRLIKYYAARAGIVGKRVTPHVMRHSFATDLLRNGADLRSVQELLGHASITTTQIYTHFTNPQLKKIHEKFHKDPE</sequence>
<dbReference type="PROSITE" id="PS51898">
    <property type="entry name" value="TYR_RECOMBINASE"/>
    <property type="match status" value="1"/>
</dbReference>
<dbReference type="InterPro" id="IPR011010">
    <property type="entry name" value="DNA_brk_join_enz"/>
</dbReference>
<evidence type="ECO:0000256" key="8">
    <source>
        <dbReference type="ARBA" id="ARBA00023306"/>
    </source>
</evidence>
<dbReference type="InterPro" id="IPR002104">
    <property type="entry name" value="Integrase_catalytic"/>
</dbReference>
<dbReference type="Gene3D" id="1.10.150.130">
    <property type="match status" value="1"/>
</dbReference>
<dbReference type="Pfam" id="PF02899">
    <property type="entry name" value="Phage_int_SAM_1"/>
    <property type="match status" value="1"/>
</dbReference>
<dbReference type="GO" id="GO:0006310">
    <property type="term" value="P:DNA recombination"/>
    <property type="evidence" value="ECO:0007669"/>
    <property type="project" value="UniProtKB-KW"/>
</dbReference>
<organism evidence="12 13">
    <name type="scientific">Candidatus Terrybacteria bacterium RIFCSPLOWO2_01_FULL_40_23</name>
    <dbReference type="NCBI Taxonomy" id="1802366"/>
    <lineage>
        <taxon>Bacteria</taxon>
        <taxon>Candidatus Terryibacteriota</taxon>
    </lineage>
</organism>
<dbReference type="GO" id="GO:0015074">
    <property type="term" value="P:DNA integration"/>
    <property type="evidence" value="ECO:0007669"/>
    <property type="project" value="UniProtKB-KW"/>
</dbReference>
<dbReference type="PROSITE" id="PS51900">
    <property type="entry name" value="CB"/>
    <property type="match status" value="1"/>
</dbReference>
<dbReference type="SUPFAM" id="SSF47823">
    <property type="entry name" value="lambda integrase-like, N-terminal domain"/>
    <property type="match status" value="1"/>
</dbReference>
<reference evidence="12 13" key="1">
    <citation type="journal article" date="2016" name="Nat. Commun.">
        <title>Thousands of microbial genomes shed light on interconnected biogeochemical processes in an aquifer system.</title>
        <authorList>
            <person name="Anantharaman K."/>
            <person name="Brown C.T."/>
            <person name="Hug L.A."/>
            <person name="Sharon I."/>
            <person name="Castelle C.J."/>
            <person name="Probst A.J."/>
            <person name="Thomas B.C."/>
            <person name="Singh A."/>
            <person name="Wilkins M.J."/>
            <person name="Karaoz U."/>
            <person name="Brodie E.L."/>
            <person name="Williams K.H."/>
            <person name="Hubbard S.S."/>
            <person name="Banfield J.F."/>
        </authorList>
    </citation>
    <scope>NUCLEOTIDE SEQUENCE [LARGE SCALE GENOMIC DNA]</scope>
</reference>
<name>A0A1G2PX13_9BACT</name>
<gene>
    <name evidence="12" type="ORF">A3A97_02525</name>
</gene>
<evidence type="ECO:0000256" key="6">
    <source>
        <dbReference type="ARBA" id="ARBA00023125"/>
    </source>
</evidence>
<keyword evidence="8" id="KW-0131">Cell cycle</keyword>
<evidence type="ECO:0000259" key="10">
    <source>
        <dbReference type="PROSITE" id="PS51898"/>
    </source>
</evidence>
<keyword evidence="7" id="KW-0233">DNA recombination</keyword>
<dbReference type="InterPro" id="IPR013762">
    <property type="entry name" value="Integrase-like_cat_sf"/>
</dbReference>
<evidence type="ECO:0000256" key="1">
    <source>
        <dbReference type="ARBA" id="ARBA00004496"/>
    </source>
</evidence>
<dbReference type="InterPro" id="IPR044068">
    <property type="entry name" value="CB"/>
</dbReference>
<comment type="caution">
    <text evidence="12">The sequence shown here is derived from an EMBL/GenBank/DDBJ whole genome shotgun (WGS) entry which is preliminary data.</text>
</comment>
<proteinExistence type="predicted"/>
<dbReference type="InterPro" id="IPR050090">
    <property type="entry name" value="Tyrosine_recombinase_XerCD"/>
</dbReference>
<dbReference type="NCBIfam" id="NF040815">
    <property type="entry name" value="recomb_XerA_Arch"/>
    <property type="match status" value="1"/>
</dbReference>
<accession>A0A1G2PX13</accession>
<dbReference type="AlphaFoldDB" id="A0A1G2PX13"/>
<evidence type="ECO:0000256" key="4">
    <source>
        <dbReference type="ARBA" id="ARBA00022829"/>
    </source>
</evidence>
<dbReference type="PANTHER" id="PTHR30349:SF77">
    <property type="entry name" value="TYROSINE RECOMBINASE XERC"/>
    <property type="match status" value="1"/>
</dbReference>
<dbReference type="InterPro" id="IPR004107">
    <property type="entry name" value="Integrase_SAM-like_N"/>
</dbReference>
<evidence type="ECO:0000259" key="11">
    <source>
        <dbReference type="PROSITE" id="PS51900"/>
    </source>
</evidence>
<dbReference type="CDD" id="cd00798">
    <property type="entry name" value="INT_XerDC_C"/>
    <property type="match status" value="1"/>
</dbReference>
<evidence type="ECO:0000256" key="5">
    <source>
        <dbReference type="ARBA" id="ARBA00022908"/>
    </source>
</evidence>
<dbReference type="GO" id="GO:0007059">
    <property type="term" value="P:chromosome segregation"/>
    <property type="evidence" value="ECO:0007669"/>
    <property type="project" value="UniProtKB-KW"/>
</dbReference>
<keyword evidence="5" id="KW-0229">DNA integration</keyword>
<keyword evidence="6 9" id="KW-0238">DNA-binding</keyword>
<dbReference type="GO" id="GO:0003677">
    <property type="term" value="F:DNA binding"/>
    <property type="evidence" value="ECO:0007669"/>
    <property type="project" value="UniProtKB-UniRule"/>
</dbReference>
<dbReference type="PANTHER" id="PTHR30349">
    <property type="entry name" value="PHAGE INTEGRASE-RELATED"/>
    <property type="match status" value="1"/>
</dbReference>
<dbReference type="Gene3D" id="1.10.443.10">
    <property type="entry name" value="Intergrase catalytic core"/>
    <property type="match status" value="1"/>
</dbReference>
<evidence type="ECO:0000313" key="12">
    <source>
        <dbReference type="EMBL" id="OHA52309.1"/>
    </source>
</evidence>
<protein>
    <recommendedName>
        <fullName evidence="14">Tyrosine recombinase XerC</fullName>
    </recommendedName>
</protein>
<dbReference type="Proteomes" id="UP000176951">
    <property type="component" value="Unassembled WGS sequence"/>
</dbReference>
<comment type="subcellular location">
    <subcellularLocation>
        <location evidence="1">Cytoplasm</location>
    </subcellularLocation>
</comment>
<evidence type="ECO:0000256" key="3">
    <source>
        <dbReference type="ARBA" id="ARBA00022618"/>
    </source>
</evidence>
<evidence type="ECO:0000313" key="13">
    <source>
        <dbReference type="Proteomes" id="UP000176951"/>
    </source>
</evidence>
<feature type="domain" description="Tyr recombinase" evidence="10">
    <location>
        <begin position="114"/>
        <end position="300"/>
    </location>
</feature>
<dbReference type="GO" id="GO:0005737">
    <property type="term" value="C:cytoplasm"/>
    <property type="evidence" value="ECO:0007669"/>
    <property type="project" value="UniProtKB-SubCell"/>
</dbReference>
<evidence type="ECO:0000256" key="2">
    <source>
        <dbReference type="ARBA" id="ARBA00022490"/>
    </source>
</evidence>
<dbReference type="EMBL" id="MHSW01000011">
    <property type="protein sequence ID" value="OHA52309.1"/>
    <property type="molecule type" value="Genomic_DNA"/>
</dbReference>
<dbReference type="GO" id="GO:0051301">
    <property type="term" value="P:cell division"/>
    <property type="evidence" value="ECO:0007669"/>
    <property type="project" value="UniProtKB-KW"/>
</dbReference>
<dbReference type="SUPFAM" id="SSF56349">
    <property type="entry name" value="DNA breaking-rejoining enzymes"/>
    <property type="match status" value="1"/>
</dbReference>
<evidence type="ECO:0000256" key="9">
    <source>
        <dbReference type="PROSITE-ProRule" id="PRU01248"/>
    </source>
</evidence>
<evidence type="ECO:0008006" key="14">
    <source>
        <dbReference type="Google" id="ProtNLM"/>
    </source>
</evidence>
<dbReference type="InterPro" id="IPR010998">
    <property type="entry name" value="Integrase_recombinase_N"/>
</dbReference>